<dbReference type="PANTHER" id="PTHR11736">
    <property type="entry name" value="MELANOMA-ASSOCIATED ANTIGEN MAGE ANTIGEN"/>
    <property type="match status" value="1"/>
</dbReference>
<accession>A0AAV7EPR1</accession>
<gene>
    <name evidence="2" type="ORF">H6P81_009572</name>
</gene>
<evidence type="ECO:0000259" key="1">
    <source>
        <dbReference type="PROSITE" id="PS50838"/>
    </source>
</evidence>
<reference evidence="2 3" key="1">
    <citation type="submission" date="2021-07" db="EMBL/GenBank/DDBJ databases">
        <title>The Aristolochia fimbriata genome: insights into angiosperm evolution, floral development and chemical biosynthesis.</title>
        <authorList>
            <person name="Jiao Y."/>
        </authorList>
    </citation>
    <scope>NUCLEOTIDE SEQUENCE [LARGE SCALE GENOMIC DNA]</scope>
    <source>
        <strain evidence="2">IBCAS-2021</strain>
        <tissue evidence="2">Leaf</tissue>
    </source>
</reference>
<dbReference type="PANTHER" id="PTHR11736:SF14">
    <property type="entry name" value="NSE3 HOMOLOG, SMC5-SMC6 COMPLEX COMPONENT"/>
    <property type="match status" value="1"/>
</dbReference>
<keyword evidence="3" id="KW-1185">Reference proteome</keyword>
<dbReference type="AlphaFoldDB" id="A0AAV7EPR1"/>
<dbReference type="InterPro" id="IPR041898">
    <property type="entry name" value="MAGE_WH1"/>
</dbReference>
<protein>
    <recommendedName>
        <fullName evidence="1">MAGE domain-containing protein</fullName>
    </recommendedName>
</protein>
<evidence type="ECO:0000313" key="3">
    <source>
        <dbReference type="Proteomes" id="UP000825729"/>
    </source>
</evidence>
<sequence>MENQFSCSQIQHSQQHEKELLNTLEKPPVEDCMDNIEDNMAELRRALLDIAAGQNSILRYIVDPAREGPATPTTRTPVCRPTYASDMLDDMPEERQVIRLPSLEHHTASQHSIPSADGWPNRMAYSGEEFSQLNISEEEKDKLVAEVIRYILFKTHQNSGCPIKRDELVQLITKNYHQRSLPSYIINEARVRLSSIFGYELTELQRSRPSSTNKTRASQQSTAELKSYVISSLLPNDVYRKFIEDKDNAQETGLTFTVIAIVQVAGGKISEEDLWHHLRRLGLNENDDKHPVFGNIKQAVETLVQQRYLLKDKVIGPEGNTMMYELAERATDSSLNMRLKEYIAEIASNQVSPAEDD</sequence>
<evidence type="ECO:0000313" key="2">
    <source>
        <dbReference type="EMBL" id="KAG9449607.1"/>
    </source>
</evidence>
<feature type="domain" description="MAGE" evidence="1">
    <location>
        <begin position="140"/>
        <end position="346"/>
    </location>
</feature>
<proteinExistence type="predicted"/>
<comment type="caution">
    <text evidence="2">The sequence shown here is derived from an EMBL/GenBank/DDBJ whole genome shotgun (WGS) entry which is preliminary data.</text>
</comment>
<dbReference type="Gene3D" id="1.10.10.1200">
    <property type="entry name" value="MAGE homology domain, winged helix WH1 motif"/>
    <property type="match status" value="1"/>
</dbReference>
<dbReference type="SMART" id="SM01373">
    <property type="entry name" value="MAGE"/>
    <property type="match status" value="1"/>
</dbReference>
<dbReference type="InterPro" id="IPR041899">
    <property type="entry name" value="MAGE_WH2"/>
</dbReference>
<dbReference type="InterPro" id="IPR037445">
    <property type="entry name" value="MAGE"/>
</dbReference>
<name>A0AAV7EPR1_ARIFI</name>
<dbReference type="PROSITE" id="PS50838">
    <property type="entry name" value="MAGE"/>
    <property type="match status" value="1"/>
</dbReference>
<dbReference type="Gene3D" id="1.10.10.1210">
    <property type="entry name" value="MAGE homology domain, winged helix WH2 motif"/>
    <property type="match status" value="1"/>
</dbReference>
<dbReference type="Proteomes" id="UP000825729">
    <property type="component" value="Unassembled WGS sequence"/>
</dbReference>
<dbReference type="Pfam" id="PF01454">
    <property type="entry name" value="MAGE"/>
    <property type="match status" value="1"/>
</dbReference>
<dbReference type="InterPro" id="IPR002190">
    <property type="entry name" value="MHD_dom"/>
</dbReference>
<organism evidence="2 3">
    <name type="scientific">Aristolochia fimbriata</name>
    <name type="common">White veined hardy Dutchman's pipe vine</name>
    <dbReference type="NCBI Taxonomy" id="158543"/>
    <lineage>
        <taxon>Eukaryota</taxon>
        <taxon>Viridiplantae</taxon>
        <taxon>Streptophyta</taxon>
        <taxon>Embryophyta</taxon>
        <taxon>Tracheophyta</taxon>
        <taxon>Spermatophyta</taxon>
        <taxon>Magnoliopsida</taxon>
        <taxon>Magnoliidae</taxon>
        <taxon>Piperales</taxon>
        <taxon>Aristolochiaceae</taxon>
        <taxon>Aristolochia</taxon>
    </lineage>
</organism>
<dbReference type="EMBL" id="JAINDJ010000004">
    <property type="protein sequence ID" value="KAG9449607.1"/>
    <property type="molecule type" value="Genomic_DNA"/>
</dbReference>
<dbReference type="GO" id="GO:0005634">
    <property type="term" value="C:nucleus"/>
    <property type="evidence" value="ECO:0007669"/>
    <property type="project" value="TreeGrafter"/>
</dbReference>